<keyword evidence="2" id="KW-1185">Reference proteome</keyword>
<organism evidence="1 2">
    <name type="scientific">Dufourea novaeangliae</name>
    <name type="common">Sweat bee</name>
    <dbReference type="NCBI Taxonomy" id="178035"/>
    <lineage>
        <taxon>Eukaryota</taxon>
        <taxon>Metazoa</taxon>
        <taxon>Ecdysozoa</taxon>
        <taxon>Arthropoda</taxon>
        <taxon>Hexapoda</taxon>
        <taxon>Insecta</taxon>
        <taxon>Pterygota</taxon>
        <taxon>Neoptera</taxon>
        <taxon>Endopterygota</taxon>
        <taxon>Hymenoptera</taxon>
        <taxon>Apocrita</taxon>
        <taxon>Aculeata</taxon>
        <taxon>Apoidea</taxon>
        <taxon>Anthophila</taxon>
        <taxon>Halictidae</taxon>
        <taxon>Rophitinae</taxon>
        <taxon>Dufourea</taxon>
    </lineage>
</organism>
<protein>
    <submittedName>
        <fullName evidence="1">Uncharacterized protein</fullName>
    </submittedName>
</protein>
<name>A0A154P0H8_DUFNO</name>
<evidence type="ECO:0000313" key="1">
    <source>
        <dbReference type="EMBL" id="KZC04650.1"/>
    </source>
</evidence>
<gene>
    <name evidence="1" type="ORF">WN55_00726</name>
</gene>
<dbReference type="Proteomes" id="UP000076502">
    <property type="component" value="Unassembled WGS sequence"/>
</dbReference>
<accession>A0A154P0H8</accession>
<evidence type="ECO:0000313" key="2">
    <source>
        <dbReference type="Proteomes" id="UP000076502"/>
    </source>
</evidence>
<sequence length="69" mass="7552">MYARDICNRFVSEINDRNPVVLLSKIPRSVASSHGGGGDGDLICGKTYGTRISSWFSDPTENVHVEVLL</sequence>
<proteinExistence type="predicted"/>
<dbReference type="EMBL" id="KQ434782">
    <property type="protein sequence ID" value="KZC04650.1"/>
    <property type="molecule type" value="Genomic_DNA"/>
</dbReference>
<dbReference type="AlphaFoldDB" id="A0A154P0H8"/>
<reference evidence="1 2" key="1">
    <citation type="submission" date="2015-07" db="EMBL/GenBank/DDBJ databases">
        <title>The genome of Dufourea novaeangliae.</title>
        <authorList>
            <person name="Pan H."/>
            <person name="Kapheim K."/>
        </authorList>
    </citation>
    <scope>NUCLEOTIDE SEQUENCE [LARGE SCALE GENOMIC DNA]</scope>
    <source>
        <strain evidence="1">0120121106</strain>
        <tissue evidence="1">Whole body</tissue>
    </source>
</reference>